<dbReference type="AlphaFoldDB" id="A0A5J4WIU2"/>
<evidence type="ECO:0000256" key="1">
    <source>
        <dbReference type="SAM" id="MobiDB-lite"/>
    </source>
</evidence>
<reference evidence="2 3" key="1">
    <citation type="submission" date="2019-03" db="EMBL/GenBank/DDBJ databases">
        <title>Single cell metagenomics reveals metabolic interactions within the superorganism composed of flagellate Streblomastix strix and complex community of Bacteroidetes bacteria on its surface.</title>
        <authorList>
            <person name="Treitli S.C."/>
            <person name="Kolisko M."/>
            <person name="Husnik F."/>
            <person name="Keeling P."/>
            <person name="Hampl V."/>
        </authorList>
    </citation>
    <scope>NUCLEOTIDE SEQUENCE [LARGE SCALE GENOMIC DNA]</scope>
    <source>
        <strain evidence="2">ST1C</strain>
    </source>
</reference>
<accession>A0A5J4WIU2</accession>
<sequence length="104" mass="12625">MLRVLEEEQQREDGIEEGKIWEENVKKVRKAGIGKIWAKEDEDKSKNYEKQMEKWNDQVIVNEKERREKRELQRLDDGKKILTRGETQKENEQKNSKELKKKLK</sequence>
<proteinExistence type="predicted"/>
<feature type="region of interest" description="Disordered" evidence="1">
    <location>
        <begin position="78"/>
        <end position="104"/>
    </location>
</feature>
<organism evidence="2 3">
    <name type="scientific">Streblomastix strix</name>
    <dbReference type="NCBI Taxonomy" id="222440"/>
    <lineage>
        <taxon>Eukaryota</taxon>
        <taxon>Metamonada</taxon>
        <taxon>Preaxostyla</taxon>
        <taxon>Oxymonadida</taxon>
        <taxon>Streblomastigidae</taxon>
        <taxon>Streblomastix</taxon>
    </lineage>
</organism>
<feature type="compositionally biased region" description="Basic and acidic residues" evidence="1">
    <location>
        <begin position="86"/>
        <end position="98"/>
    </location>
</feature>
<dbReference type="EMBL" id="SNRW01001857">
    <property type="protein sequence ID" value="KAA6394758.1"/>
    <property type="molecule type" value="Genomic_DNA"/>
</dbReference>
<evidence type="ECO:0000313" key="3">
    <source>
        <dbReference type="Proteomes" id="UP000324800"/>
    </source>
</evidence>
<gene>
    <name evidence="2" type="ORF">EZS28_009721</name>
</gene>
<evidence type="ECO:0000313" key="2">
    <source>
        <dbReference type="EMBL" id="KAA6394758.1"/>
    </source>
</evidence>
<comment type="caution">
    <text evidence="2">The sequence shown here is derived from an EMBL/GenBank/DDBJ whole genome shotgun (WGS) entry which is preliminary data.</text>
</comment>
<name>A0A5J4WIU2_9EUKA</name>
<protein>
    <submittedName>
        <fullName evidence="2">Uncharacterized protein</fullName>
    </submittedName>
</protein>
<dbReference type="Proteomes" id="UP000324800">
    <property type="component" value="Unassembled WGS sequence"/>
</dbReference>